<organism evidence="1 2">
    <name type="scientific">Eubacterium ruminantium</name>
    <dbReference type="NCBI Taxonomy" id="42322"/>
    <lineage>
        <taxon>Bacteria</taxon>
        <taxon>Bacillati</taxon>
        <taxon>Bacillota</taxon>
        <taxon>Clostridia</taxon>
        <taxon>Eubacteriales</taxon>
        <taxon>Eubacteriaceae</taxon>
        <taxon>Eubacterium</taxon>
    </lineage>
</organism>
<reference evidence="1 2" key="1">
    <citation type="submission" date="2017-02" db="EMBL/GenBank/DDBJ databases">
        <authorList>
            <person name="Peterson S.W."/>
        </authorList>
    </citation>
    <scope>NUCLEOTIDE SEQUENCE [LARGE SCALE GENOMIC DNA]</scope>
    <source>
        <strain evidence="1 2">ATCC 17233</strain>
    </source>
</reference>
<sequence>MISENIENVKGLVSRLLSDEIFANMLLYSLEVKNAYLTEVSGKMNKEFFDSSEEAGAEEYIRWSDIRELFFQSIKGSRLPLKFKIVLLADSLLIEKIGEAAEIQNASGNIASLGVNIYYDRNGLSITSGTSLKLFTMDKSVEKCWDEWVRKNIVG</sequence>
<dbReference type="Pfam" id="PF18988">
    <property type="entry name" value="DUF5721"/>
    <property type="match status" value="1"/>
</dbReference>
<dbReference type="EMBL" id="FUXA01000011">
    <property type="protein sequence ID" value="SJZ88827.1"/>
    <property type="molecule type" value="Genomic_DNA"/>
</dbReference>
<protein>
    <submittedName>
        <fullName evidence="1">Uncharacterized protein</fullName>
    </submittedName>
</protein>
<dbReference type="AlphaFoldDB" id="A0A1T4PBV9"/>
<keyword evidence="2" id="KW-1185">Reference proteome</keyword>
<dbReference type="OrthoDB" id="9787986at2"/>
<proteinExistence type="predicted"/>
<evidence type="ECO:0000313" key="1">
    <source>
        <dbReference type="EMBL" id="SJZ88827.1"/>
    </source>
</evidence>
<dbReference type="Proteomes" id="UP000189857">
    <property type="component" value="Unassembled WGS sequence"/>
</dbReference>
<accession>A0A1T4PBV9</accession>
<dbReference type="InterPro" id="IPR043779">
    <property type="entry name" value="DUF5721"/>
</dbReference>
<gene>
    <name evidence="1" type="ORF">SAMN02745110_01920</name>
</gene>
<evidence type="ECO:0000313" key="2">
    <source>
        <dbReference type="Proteomes" id="UP000189857"/>
    </source>
</evidence>
<name>A0A1T4PBV9_9FIRM</name>
<dbReference type="RefSeq" id="WP_078787735.1">
    <property type="nucleotide sequence ID" value="NZ_FMTO01000010.1"/>
</dbReference>